<keyword evidence="9 10" id="KW-0539">Nucleus</keyword>
<dbReference type="GO" id="GO:0000978">
    <property type="term" value="F:RNA polymerase II cis-regulatory region sequence-specific DNA binding"/>
    <property type="evidence" value="ECO:0007669"/>
    <property type="project" value="TreeGrafter"/>
</dbReference>
<dbReference type="InterPro" id="IPR009057">
    <property type="entry name" value="Homeodomain-like_sf"/>
</dbReference>
<evidence type="ECO:0000256" key="6">
    <source>
        <dbReference type="ARBA" id="ARBA00023125"/>
    </source>
</evidence>
<dbReference type="PROSITE" id="PS51057">
    <property type="entry name" value="PAIRED_2"/>
    <property type="match status" value="1"/>
</dbReference>
<dbReference type="CDD" id="cd00086">
    <property type="entry name" value="homeodomain"/>
    <property type="match status" value="1"/>
</dbReference>
<keyword evidence="7 10" id="KW-0371">Homeobox</keyword>
<reference evidence="16" key="2">
    <citation type="submission" date="2020-10" db="UniProtKB">
        <authorList>
            <consortium name="WormBaseParasite"/>
        </authorList>
    </citation>
    <scope>IDENTIFICATION</scope>
</reference>
<comment type="subcellular location">
    <subcellularLocation>
        <location evidence="1 10 11">Nucleus</location>
    </subcellularLocation>
</comment>
<dbReference type="InterPro" id="IPR036388">
    <property type="entry name" value="WH-like_DNA-bd_sf"/>
</dbReference>
<evidence type="ECO:0000256" key="4">
    <source>
        <dbReference type="ARBA" id="ARBA00022724"/>
    </source>
</evidence>
<dbReference type="SMART" id="SM00351">
    <property type="entry name" value="PAX"/>
    <property type="match status" value="1"/>
</dbReference>
<evidence type="ECO:0000256" key="5">
    <source>
        <dbReference type="ARBA" id="ARBA00023015"/>
    </source>
</evidence>
<dbReference type="InterPro" id="IPR043565">
    <property type="entry name" value="PAX_fam"/>
</dbReference>
<dbReference type="FunFam" id="1.10.10.60:FF:000679">
    <property type="entry name" value="Homeobox protein aristaless"/>
    <property type="match status" value="1"/>
</dbReference>
<dbReference type="PANTHER" id="PTHR45636">
    <property type="entry name" value="PAIRED BOX PROTEIN PAX-6-RELATED-RELATED"/>
    <property type="match status" value="1"/>
</dbReference>
<reference evidence="15" key="1">
    <citation type="journal article" date="2013" name="Genetics">
        <title>The draft genome and transcriptome of Panagrellus redivivus are shaped by the harsh demands of a free-living lifestyle.</title>
        <authorList>
            <person name="Srinivasan J."/>
            <person name="Dillman A.R."/>
            <person name="Macchietto M.G."/>
            <person name="Heikkinen L."/>
            <person name="Lakso M."/>
            <person name="Fracchia K.M."/>
            <person name="Antoshechkin I."/>
            <person name="Mortazavi A."/>
            <person name="Wong G."/>
            <person name="Sternberg P.W."/>
        </authorList>
    </citation>
    <scope>NUCLEOTIDE SEQUENCE [LARGE SCALE GENOMIC DNA]</scope>
    <source>
        <strain evidence="15">MT8872</strain>
    </source>
</reference>
<dbReference type="GO" id="GO:0005634">
    <property type="term" value="C:nucleus"/>
    <property type="evidence" value="ECO:0007669"/>
    <property type="project" value="UniProtKB-SubCell"/>
</dbReference>
<feature type="compositionally biased region" description="Low complexity" evidence="12">
    <location>
        <begin position="381"/>
        <end position="400"/>
    </location>
</feature>
<evidence type="ECO:0000256" key="3">
    <source>
        <dbReference type="ARBA" id="ARBA00022473"/>
    </source>
</evidence>
<feature type="region of interest" description="Disordered" evidence="12">
    <location>
        <begin position="278"/>
        <end position="339"/>
    </location>
</feature>
<dbReference type="GO" id="GO:0051240">
    <property type="term" value="P:positive regulation of multicellular organismal process"/>
    <property type="evidence" value="ECO:0007669"/>
    <property type="project" value="UniProtKB-ARBA"/>
</dbReference>
<evidence type="ECO:0000256" key="9">
    <source>
        <dbReference type="ARBA" id="ARBA00023242"/>
    </source>
</evidence>
<dbReference type="FunFam" id="1.10.10.10:FF:000003">
    <property type="entry name" value="Paired box protein Pax-6"/>
    <property type="match status" value="1"/>
</dbReference>
<evidence type="ECO:0000313" key="16">
    <source>
        <dbReference type="WBParaSite" id="Pan_g20433.t1"/>
    </source>
</evidence>
<dbReference type="PANTHER" id="PTHR45636:SF41">
    <property type="entry name" value="PAIRED BOX PROTEIN PAX-6-RELATED"/>
    <property type="match status" value="1"/>
</dbReference>
<dbReference type="CDD" id="cd00131">
    <property type="entry name" value="PAX"/>
    <property type="match status" value="1"/>
</dbReference>
<dbReference type="GO" id="GO:0048513">
    <property type="term" value="P:animal organ development"/>
    <property type="evidence" value="ECO:0007669"/>
    <property type="project" value="UniProtKB-ARBA"/>
</dbReference>
<sequence>MPRDIDLSGHTGVNQLGGVFVNGRPLPDKTRQMIVDLAKEGMRPCDISRRLQVSNGCVSKILGRYYESGTIKPRAIGGSKPRVATMSVCDKIAEYKNEQPSIFAWEIRDKLLSDNVCSQETIPSVSSINRVLRNLAARKEQHTQLMQNEYLERTIRNYSSYPPWCQWQMGMPGTVGIHAFQNISTITNLDPKQELFEDDHKPSPDLDEDAAARMRLKRKLQRNRTSFTQAQIENLEREFEKTHYPDVFARENLASRINLPEARIQVWFSNRRAKFRRETKARDQKRACGEGAQIIQQHNGIPTPSSSVSSSGSAVSNGSATSSSNGSIGHGCGGVLSPQHPTMINGVNGTNPSIPQAVTSTPLLSNGDSVNSAIAAISATNSSSNGLSTNGSNNGSTGVSPAATPTARYPHQAMPPTGFMQPGAHMYTNLPHTMDPYGFSMGHAQQDFSSYHMFNSGRYEAFNPYARTMHPAQQAFSTSMNHNSIPNGGVPGLSAGMSLQVSVLSGIDQSALGAPTTHLHDLSDVHHDPSALYWRQ</sequence>
<evidence type="ECO:0000259" key="13">
    <source>
        <dbReference type="PROSITE" id="PS50071"/>
    </source>
</evidence>
<dbReference type="InterPro" id="IPR017970">
    <property type="entry name" value="Homeobox_CS"/>
</dbReference>
<dbReference type="SUPFAM" id="SSF46689">
    <property type="entry name" value="Homeodomain-like"/>
    <property type="match status" value="2"/>
</dbReference>
<dbReference type="FunFam" id="1.10.10.10:FF:000069">
    <property type="entry name" value="Paired box protein Pax-6"/>
    <property type="match status" value="1"/>
</dbReference>
<feature type="compositionally biased region" description="Low complexity" evidence="12">
    <location>
        <begin position="300"/>
        <end position="327"/>
    </location>
</feature>
<keyword evidence="4" id="KW-0563">Paired box</keyword>
<feature type="compositionally biased region" description="Basic and acidic residues" evidence="12">
    <location>
        <begin position="278"/>
        <end position="288"/>
    </location>
</feature>
<dbReference type="PROSITE" id="PS00034">
    <property type="entry name" value="PAIRED_1"/>
    <property type="match status" value="1"/>
</dbReference>
<keyword evidence="15" id="KW-1185">Reference proteome</keyword>
<dbReference type="Gene3D" id="1.10.10.10">
    <property type="entry name" value="Winged helix-like DNA-binding domain superfamily/Winged helix DNA-binding domain"/>
    <property type="match status" value="2"/>
</dbReference>
<evidence type="ECO:0000256" key="2">
    <source>
        <dbReference type="ARBA" id="ARBA00005733"/>
    </source>
</evidence>
<dbReference type="PROSITE" id="PS00027">
    <property type="entry name" value="HOMEOBOX_1"/>
    <property type="match status" value="1"/>
</dbReference>
<feature type="DNA-binding region" description="Homeobox" evidence="10">
    <location>
        <begin position="220"/>
        <end position="279"/>
    </location>
</feature>
<feature type="domain" description="Paired" evidence="14">
    <location>
        <begin position="9"/>
        <end position="135"/>
    </location>
</feature>
<evidence type="ECO:0000313" key="15">
    <source>
        <dbReference type="Proteomes" id="UP000492821"/>
    </source>
</evidence>
<evidence type="ECO:0000256" key="7">
    <source>
        <dbReference type="ARBA" id="ARBA00023155"/>
    </source>
</evidence>
<comment type="similarity">
    <text evidence="2">Belongs to the paired homeobox family.</text>
</comment>
<evidence type="ECO:0000256" key="1">
    <source>
        <dbReference type="ARBA" id="ARBA00004123"/>
    </source>
</evidence>
<protein>
    <submittedName>
        <fullName evidence="16">Paired box protein Pax-6</fullName>
    </submittedName>
</protein>
<dbReference type="Gene3D" id="1.10.10.60">
    <property type="entry name" value="Homeodomain-like"/>
    <property type="match status" value="1"/>
</dbReference>
<evidence type="ECO:0000256" key="10">
    <source>
        <dbReference type="PROSITE-ProRule" id="PRU00108"/>
    </source>
</evidence>
<keyword evidence="5" id="KW-0805">Transcription regulation</keyword>
<name>A0A7E4VFG0_PANRE</name>
<organism evidence="15 16">
    <name type="scientific">Panagrellus redivivus</name>
    <name type="common">Microworm</name>
    <dbReference type="NCBI Taxonomy" id="6233"/>
    <lineage>
        <taxon>Eukaryota</taxon>
        <taxon>Metazoa</taxon>
        <taxon>Ecdysozoa</taxon>
        <taxon>Nematoda</taxon>
        <taxon>Chromadorea</taxon>
        <taxon>Rhabditida</taxon>
        <taxon>Tylenchina</taxon>
        <taxon>Panagrolaimomorpha</taxon>
        <taxon>Panagrolaimoidea</taxon>
        <taxon>Panagrolaimidae</taxon>
        <taxon>Panagrellus</taxon>
    </lineage>
</organism>
<dbReference type="PROSITE" id="PS50071">
    <property type="entry name" value="HOMEOBOX_2"/>
    <property type="match status" value="1"/>
</dbReference>
<accession>A0A7E4VFG0</accession>
<dbReference type="Pfam" id="PF00292">
    <property type="entry name" value="PAX"/>
    <property type="match status" value="1"/>
</dbReference>
<dbReference type="SMART" id="SM00389">
    <property type="entry name" value="HOX"/>
    <property type="match status" value="1"/>
</dbReference>
<keyword evidence="8" id="KW-0804">Transcription</keyword>
<dbReference type="Pfam" id="PF00046">
    <property type="entry name" value="Homeodomain"/>
    <property type="match status" value="1"/>
</dbReference>
<dbReference type="WBParaSite" id="Pan_g20433.t1">
    <property type="protein sequence ID" value="Pan_g20433.t1"/>
    <property type="gene ID" value="Pan_g20433"/>
</dbReference>
<feature type="region of interest" description="Disordered" evidence="12">
    <location>
        <begin position="381"/>
        <end position="406"/>
    </location>
</feature>
<dbReference type="PRINTS" id="PR00027">
    <property type="entry name" value="PAIREDBOX"/>
</dbReference>
<keyword evidence="3" id="KW-0217">Developmental protein</keyword>
<evidence type="ECO:0000259" key="14">
    <source>
        <dbReference type="PROSITE" id="PS51057"/>
    </source>
</evidence>
<dbReference type="Proteomes" id="UP000492821">
    <property type="component" value="Unassembled WGS sequence"/>
</dbReference>
<feature type="domain" description="Homeobox" evidence="13">
    <location>
        <begin position="218"/>
        <end position="278"/>
    </location>
</feature>
<evidence type="ECO:0000256" key="11">
    <source>
        <dbReference type="RuleBase" id="RU000682"/>
    </source>
</evidence>
<dbReference type="InterPro" id="IPR043182">
    <property type="entry name" value="PAIRED_DNA-bd_dom"/>
</dbReference>
<dbReference type="InterPro" id="IPR001356">
    <property type="entry name" value="HD"/>
</dbReference>
<dbReference type="InterPro" id="IPR001523">
    <property type="entry name" value="Paired_dom"/>
</dbReference>
<proteinExistence type="inferred from homology"/>
<dbReference type="GO" id="GO:0000981">
    <property type="term" value="F:DNA-binding transcription factor activity, RNA polymerase II-specific"/>
    <property type="evidence" value="ECO:0007669"/>
    <property type="project" value="InterPro"/>
</dbReference>
<evidence type="ECO:0000256" key="8">
    <source>
        <dbReference type="ARBA" id="ARBA00023163"/>
    </source>
</evidence>
<dbReference type="GO" id="GO:0030182">
    <property type="term" value="P:neuron differentiation"/>
    <property type="evidence" value="ECO:0007669"/>
    <property type="project" value="UniProtKB-ARBA"/>
</dbReference>
<keyword evidence="6 10" id="KW-0238">DNA-binding</keyword>
<evidence type="ECO:0000256" key="12">
    <source>
        <dbReference type="SAM" id="MobiDB-lite"/>
    </source>
</evidence>
<dbReference type="AlphaFoldDB" id="A0A7E4VFG0"/>